<dbReference type="CDD" id="cd14014">
    <property type="entry name" value="STKc_PknB_like"/>
    <property type="match status" value="1"/>
</dbReference>
<accession>A0A5C5ZKC6</accession>
<feature type="region of interest" description="Disordered" evidence="6">
    <location>
        <begin position="1"/>
        <end position="21"/>
    </location>
</feature>
<evidence type="ECO:0000256" key="4">
    <source>
        <dbReference type="ARBA" id="ARBA00022840"/>
    </source>
</evidence>
<feature type="transmembrane region" description="Helical" evidence="7">
    <location>
        <begin position="613"/>
        <end position="644"/>
    </location>
</feature>
<dbReference type="InterPro" id="IPR017441">
    <property type="entry name" value="Protein_kinase_ATP_BS"/>
</dbReference>
<protein>
    <submittedName>
        <fullName evidence="9">Serine/threonine-protein kinase PrkC</fullName>
        <ecNumber evidence="9">2.7.11.1</ecNumber>
    </submittedName>
</protein>
<dbReference type="GO" id="GO:0004674">
    <property type="term" value="F:protein serine/threonine kinase activity"/>
    <property type="evidence" value="ECO:0007669"/>
    <property type="project" value="UniProtKB-EC"/>
</dbReference>
<evidence type="ECO:0000259" key="8">
    <source>
        <dbReference type="PROSITE" id="PS50011"/>
    </source>
</evidence>
<feature type="transmembrane region" description="Helical" evidence="7">
    <location>
        <begin position="668"/>
        <end position="688"/>
    </location>
</feature>
<dbReference type="SMART" id="SM00220">
    <property type="entry name" value="S_TKc"/>
    <property type="match status" value="1"/>
</dbReference>
<dbReference type="Proteomes" id="UP000315440">
    <property type="component" value="Unassembled WGS sequence"/>
</dbReference>
<dbReference type="Pfam" id="PF00069">
    <property type="entry name" value="Pkinase"/>
    <property type="match status" value="1"/>
</dbReference>
<evidence type="ECO:0000256" key="7">
    <source>
        <dbReference type="SAM" id="Phobius"/>
    </source>
</evidence>
<keyword evidence="3 9" id="KW-0418">Kinase</keyword>
<dbReference type="PROSITE" id="PS50011">
    <property type="entry name" value="PROTEIN_KINASE_DOM"/>
    <property type="match status" value="1"/>
</dbReference>
<dbReference type="SUPFAM" id="SSF56112">
    <property type="entry name" value="Protein kinase-like (PK-like)"/>
    <property type="match status" value="1"/>
</dbReference>
<dbReference type="OrthoDB" id="6111975at2"/>
<evidence type="ECO:0000256" key="1">
    <source>
        <dbReference type="ARBA" id="ARBA00022679"/>
    </source>
</evidence>
<keyword evidence="10" id="KW-1185">Reference proteome</keyword>
<dbReference type="GO" id="GO:0005524">
    <property type="term" value="F:ATP binding"/>
    <property type="evidence" value="ECO:0007669"/>
    <property type="project" value="UniProtKB-UniRule"/>
</dbReference>
<keyword evidence="2 5" id="KW-0547">Nucleotide-binding</keyword>
<feature type="compositionally biased region" description="Basic and acidic residues" evidence="6">
    <location>
        <begin position="10"/>
        <end position="21"/>
    </location>
</feature>
<name>A0A5C5ZKC6_9BACT</name>
<dbReference type="PANTHER" id="PTHR43289:SF34">
    <property type="entry name" value="SERINE_THREONINE-PROTEIN KINASE YBDM-RELATED"/>
    <property type="match status" value="1"/>
</dbReference>
<dbReference type="AlphaFoldDB" id="A0A5C5ZKC6"/>
<dbReference type="RefSeq" id="WP_146401988.1">
    <property type="nucleotide sequence ID" value="NZ_SJPQ01000003.1"/>
</dbReference>
<dbReference type="PROSITE" id="PS00107">
    <property type="entry name" value="PROTEIN_KINASE_ATP"/>
    <property type="match status" value="1"/>
</dbReference>
<comment type="caution">
    <text evidence="9">The sequence shown here is derived from an EMBL/GenBank/DDBJ whole genome shotgun (WGS) entry which is preliminary data.</text>
</comment>
<dbReference type="EMBL" id="SJPQ01000003">
    <property type="protein sequence ID" value="TWT87656.1"/>
    <property type="molecule type" value="Genomic_DNA"/>
</dbReference>
<dbReference type="Gene3D" id="1.10.510.10">
    <property type="entry name" value="Transferase(Phosphotransferase) domain 1"/>
    <property type="match status" value="1"/>
</dbReference>
<organism evidence="9 10">
    <name type="scientific">Pseudobythopirellula maris</name>
    <dbReference type="NCBI Taxonomy" id="2527991"/>
    <lineage>
        <taxon>Bacteria</taxon>
        <taxon>Pseudomonadati</taxon>
        <taxon>Planctomycetota</taxon>
        <taxon>Planctomycetia</taxon>
        <taxon>Pirellulales</taxon>
        <taxon>Lacipirellulaceae</taxon>
        <taxon>Pseudobythopirellula</taxon>
    </lineage>
</organism>
<dbReference type="InterPro" id="IPR000719">
    <property type="entry name" value="Prot_kinase_dom"/>
</dbReference>
<keyword evidence="7" id="KW-0812">Transmembrane</keyword>
<evidence type="ECO:0000256" key="3">
    <source>
        <dbReference type="ARBA" id="ARBA00022777"/>
    </source>
</evidence>
<keyword evidence="1 9" id="KW-0808">Transferase</keyword>
<evidence type="ECO:0000256" key="6">
    <source>
        <dbReference type="SAM" id="MobiDB-lite"/>
    </source>
</evidence>
<feature type="transmembrane region" description="Helical" evidence="7">
    <location>
        <begin position="491"/>
        <end position="511"/>
    </location>
</feature>
<evidence type="ECO:0000256" key="5">
    <source>
        <dbReference type="PROSITE-ProRule" id="PRU10141"/>
    </source>
</evidence>
<proteinExistence type="predicted"/>
<evidence type="ECO:0000313" key="10">
    <source>
        <dbReference type="Proteomes" id="UP000315440"/>
    </source>
</evidence>
<evidence type="ECO:0000313" key="9">
    <source>
        <dbReference type="EMBL" id="TWT87656.1"/>
    </source>
</evidence>
<evidence type="ECO:0000256" key="2">
    <source>
        <dbReference type="ARBA" id="ARBA00022741"/>
    </source>
</evidence>
<keyword evidence="4 5" id="KW-0067">ATP-binding</keyword>
<feature type="transmembrane region" description="Helical" evidence="7">
    <location>
        <begin position="700"/>
        <end position="722"/>
    </location>
</feature>
<dbReference type="InterPro" id="IPR008271">
    <property type="entry name" value="Ser/Thr_kinase_AS"/>
</dbReference>
<keyword evidence="7" id="KW-0472">Membrane</keyword>
<reference evidence="9 10" key="1">
    <citation type="submission" date="2019-02" db="EMBL/GenBank/DDBJ databases">
        <title>Deep-cultivation of Planctomycetes and their phenomic and genomic characterization uncovers novel biology.</title>
        <authorList>
            <person name="Wiegand S."/>
            <person name="Jogler M."/>
            <person name="Boedeker C."/>
            <person name="Pinto D."/>
            <person name="Vollmers J."/>
            <person name="Rivas-Marin E."/>
            <person name="Kohn T."/>
            <person name="Peeters S.H."/>
            <person name="Heuer A."/>
            <person name="Rast P."/>
            <person name="Oberbeckmann S."/>
            <person name="Bunk B."/>
            <person name="Jeske O."/>
            <person name="Meyerdierks A."/>
            <person name="Storesund J.E."/>
            <person name="Kallscheuer N."/>
            <person name="Luecker S."/>
            <person name="Lage O.M."/>
            <person name="Pohl T."/>
            <person name="Merkel B.J."/>
            <person name="Hornburger P."/>
            <person name="Mueller R.-W."/>
            <person name="Bruemmer F."/>
            <person name="Labrenz M."/>
            <person name="Spormann A.M."/>
            <person name="Op Den Camp H."/>
            <person name="Overmann J."/>
            <person name="Amann R."/>
            <person name="Jetten M.S.M."/>
            <person name="Mascher T."/>
            <person name="Medema M.H."/>
            <person name="Devos D.P."/>
            <person name="Kaster A.-K."/>
            <person name="Ovreas L."/>
            <person name="Rohde M."/>
            <person name="Galperin M.Y."/>
            <person name="Jogler C."/>
        </authorList>
    </citation>
    <scope>NUCLEOTIDE SEQUENCE [LARGE SCALE GENOMIC DNA]</scope>
    <source>
        <strain evidence="9 10">Mal64</strain>
    </source>
</reference>
<sequence>MTPDADPADSDNKLTDGATERPFDDLLEECLERLAEAAPVADPAELAGMLPTGGTVHAEGLLVEMIKLDMAAAAESDVAPTLDRYFNALSPSISAERAPFDLVLEELQLRKECGVEPERNEYAARFPQHHATLDRFLGVATATGGAGRQAPPEEIAAGERVDEFLVVQTLGRGAFAQVYLARQESMQRLVALKVSRAAAGEPQAMARLDHPSIVRVYDQRQLDDDGVHLLYMQYLPGGTLSPVVRRAAQTTPADRSGAMILEEVDERMLAAAQLAPEHSAARAWLAAASWPMAVAWLGAQLAHALDAAHAQGVLHRDVKPANVLLSAEGVPKLADFNVSAEADDAESAMGGSIGYMAPEHLRALTASRFDAPTEVRESADLYSLGVLLWELWQGRRPFEASGAAGDLNAAALAQLESRKVPPLTPESNGSGSDRALEETLRRAISYDTEQRPRSGAELAGGLRLAMHPAAADLFDPKPRSLRRAALWPSPWLVAALAVLLPNILAGVFNYFYNERVIIRRHPEMQANFQLLATWVNSIAFPLGGVLTLWFTRPLAQAMADVRAGRRVDAPALDAIVALCGRGAAIGGALWGFAGVIYPVVLRLWHPGFPPDEAFHFFLSLLVDGGIACVYPYFVLLLAVSLVYYPRMLRRSLHDPGFDRRFANVRREAAGFLLAAAVIPLLAVAMLASRDVLARDILQTAVAATAVGLLASFTAYQAVLSAWERMGEVLSTRRAAAPGLIDSGATR</sequence>
<dbReference type="EC" id="2.7.11.1" evidence="9"/>
<dbReference type="Gene3D" id="3.30.200.20">
    <property type="entry name" value="Phosphorylase Kinase, domain 1"/>
    <property type="match status" value="1"/>
</dbReference>
<feature type="domain" description="Protein kinase" evidence="8">
    <location>
        <begin position="164"/>
        <end position="470"/>
    </location>
</feature>
<dbReference type="PROSITE" id="PS00108">
    <property type="entry name" value="PROTEIN_KINASE_ST"/>
    <property type="match status" value="1"/>
</dbReference>
<dbReference type="InterPro" id="IPR011009">
    <property type="entry name" value="Kinase-like_dom_sf"/>
</dbReference>
<gene>
    <name evidence="9" type="primary">prkC_8</name>
    <name evidence="9" type="ORF">Mal64_31980</name>
</gene>
<keyword evidence="7" id="KW-1133">Transmembrane helix</keyword>
<feature type="binding site" evidence="5">
    <location>
        <position position="193"/>
    </location>
    <ligand>
        <name>ATP</name>
        <dbReference type="ChEBI" id="CHEBI:30616"/>
    </ligand>
</feature>
<dbReference type="PANTHER" id="PTHR43289">
    <property type="entry name" value="MITOGEN-ACTIVATED PROTEIN KINASE KINASE KINASE 20-RELATED"/>
    <property type="match status" value="1"/>
</dbReference>